<keyword evidence="2" id="KW-0436">Ligase</keyword>
<keyword evidence="12" id="KW-1185">Reference proteome</keyword>
<evidence type="ECO:0000259" key="9">
    <source>
        <dbReference type="Pfam" id="PF00501"/>
    </source>
</evidence>
<evidence type="ECO:0000256" key="7">
    <source>
        <dbReference type="SAM" id="MobiDB-lite"/>
    </source>
</evidence>
<proteinExistence type="inferred from homology"/>
<dbReference type="OMA" id="MTHANID"/>
<organism evidence="11 12">
    <name type="scientific">Gadus morhua</name>
    <name type="common">Atlantic cod</name>
    <dbReference type="NCBI Taxonomy" id="8049"/>
    <lineage>
        <taxon>Eukaryota</taxon>
        <taxon>Metazoa</taxon>
        <taxon>Chordata</taxon>
        <taxon>Craniata</taxon>
        <taxon>Vertebrata</taxon>
        <taxon>Euteleostomi</taxon>
        <taxon>Actinopterygii</taxon>
        <taxon>Neopterygii</taxon>
        <taxon>Teleostei</taxon>
        <taxon>Neoteleostei</taxon>
        <taxon>Acanthomorphata</taxon>
        <taxon>Zeiogadaria</taxon>
        <taxon>Gadariae</taxon>
        <taxon>Gadiformes</taxon>
        <taxon>Gadoidei</taxon>
        <taxon>Gadidae</taxon>
        <taxon>Gadus</taxon>
    </lineage>
</organism>
<dbReference type="InterPro" id="IPR025110">
    <property type="entry name" value="AMP-bd_C"/>
</dbReference>
<dbReference type="Pfam" id="PF00501">
    <property type="entry name" value="AMP-binding"/>
    <property type="match status" value="1"/>
</dbReference>
<reference evidence="11" key="1">
    <citation type="submission" date="2025-08" db="UniProtKB">
        <authorList>
            <consortium name="Ensembl"/>
        </authorList>
    </citation>
    <scope>IDENTIFICATION</scope>
</reference>
<dbReference type="Pfam" id="PF13193">
    <property type="entry name" value="AMP-binding_C"/>
    <property type="match status" value="1"/>
</dbReference>
<dbReference type="PROSITE" id="PS00455">
    <property type="entry name" value="AMP_BINDING"/>
    <property type="match status" value="1"/>
</dbReference>
<evidence type="ECO:0000259" key="10">
    <source>
        <dbReference type="Pfam" id="PF13193"/>
    </source>
</evidence>
<reference evidence="11" key="2">
    <citation type="submission" date="2025-09" db="UniProtKB">
        <authorList>
            <consortium name="Ensembl"/>
        </authorList>
    </citation>
    <scope>IDENTIFICATION</scope>
</reference>
<dbReference type="Gene3D" id="3.40.50.12780">
    <property type="entry name" value="N-terminal domain of ligase-like"/>
    <property type="match status" value="1"/>
</dbReference>
<dbReference type="PANTHER" id="PTHR43272">
    <property type="entry name" value="LONG-CHAIN-FATTY-ACID--COA LIGASE"/>
    <property type="match status" value="1"/>
</dbReference>
<evidence type="ECO:0000313" key="11">
    <source>
        <dbReference type="Ensembl" id="ENSGMOP00000038561.1"/>
    </source>
</evidence>
<feature type="domain" description="AMP-dependent synthetase/ligase" evidence="9">
    <location>
        <begin position="141"/>
        <end position="558"/>
    </location>
</feature>
<keyword evidence="4" id="KW-0443">Lipid metabolism</keyword>
<dbReference type="InterPro" id="IPR045851">
    <property type="entry name" value="AMP-bd_C_sf"/>
</dbReference>
<evidence type="ECO:0000256" key="6">
    <source>
        <dbReference type="ARBA" id="ARBA00026121"/>
    </source>
</evidence>
<dbReference type="GeneTree" id="ENSGT00940000155954"/>
<name>A0A8C5AYR4_GADMO</name>
<dbReference type="SUPFAM" id="SSF56801">
    <property type="entry name" value="Acetyl-CoA synthetase-like"/>
    <property type="match status" value="1"/>
</dbReference>
<dbReference type="Ensembl" id="ENSGMOT00000041860.1">
    <property type="protein sequence ID" value="ENSGMOP00000038561.1"/>
    <property type="gene ID" value="ENSGMOG00000013028.2"/>
</dbReference>
<protein>
    <recommendedName>
        <fullName evidence="6">long-chain-fatty-acid--CoA ligase</fullName>
        <ecNumber evidence="6">6.2.1.3</ecNumber>
    </recommendedName>
</protein>
<dbReference type="InterPro" id="IPR000873">
    <property type="entry name" value="AMP-dep_synth/lig_dom"/>
</dbReference>
<dbReference type="InterPro" id="IPR042099">
    <property type="entry name" value="ANL_N_sf"/>
</dbReference>
<evidence type="ECO:0000313" key="12">
    <source>
        <dbReference type="Proteomes" id="UP000694546"/>
    </source>
</evidence>
<dbReference type="AlphaFoldDB" id="A0A8C5AYR4"/>
<dbReference type="GO" id="GO:0004467">
    <property type="term" value="F:long-chain fatty acid-CoA ligase activity"/>
    <property type="evidence" value="ECO:0007669"/>
    <property type="project" value="UniProtKB-EC"/>
</dbReference>
<accession>A0A8C5AYR4</accession>
<dbReference type="InterPro" id="IPR020845">
    <property type="entry name" value="AMP-binding_CS"/>
</dbReference>
<evidence type="ECO:0000256" key="3">
    <source>
        <dbReference type="ARBA" id="ARBA00022832"/>
    </source>
</evidence>
<comment type="catalytic activity">
    <reaction evidence="5">
        <text>a long-chain fatty acid + ATP + CoA = a long-chain fatty acyl-CoA + AMP + diphosphate</text>
        <dbReference type="Rhea" id="RHEA:15421"/>
        <dbReference type="ChEBI" id="CHEBI:30616"/>
        <dbReference type="ChEBI" id="CHEBI:33019"/>
        <dbReference type="ChEBI" id="CHEBI:57287"/>
        <dbReference type="ChEBI" id="CHEBI:57560"/>
        <dbReference type="ChEBI" id="CHEBI:83139"/>
        <dbReference type="ChEBI" id="CHEBI:456215"/>
        <dbReference type="EC" id="6.2.1.3"/>
    </reaction>
    <physiologicalReaction direction="left-to-right" evidence="5">
        <dbReference type="Rhea" id="RHEA:15422"/>
    </physiologicalReaction>
</comment>
<dbReference type="Gene3D" id="3.30.300.30">
    <property type="match status" value="1"/>
</dbReference>
<dbReference type="GO" id="GO:0035336">
    <property type="term" value="P:long-chain fatty-acyl-CoA metabolic process"/>
    <property type="evidence" value="ECO:0007669"/>
    <property type="project" value="TreeGrafter"/>
</dbReference>
<feature type="region of interest" description="Disordered" evidence="7">
    <location>
        <begin position="55"/>
        <end position="80"/>
    </location>
</feature>
<dbReference type="GO" id="GO:0030182">
    <property type="term" value="P:neuron differentiation"/>
    <property type="evidence" value="ECO:0007669"/>
    <property type="project" value="TreeGrafter"/>
</dbReference>
<keyword evidence="3" id="KW-0276">Fatty acid metabolism</keyword>
<comment type="similarity">
    <text evidence="1">Belongs to the ATP-dependent AMP-binding enzyme family.</text>
</comment>
<evidence type="ECO:0000256" key="8">
    <source>
        <dbReference type="SAM" id="Phobius"/>
    </source>
</evidence>
<evidence type="ECO:0000256" key="4">
    <source>
        <dbReference type="ARBA" id="ARBA00023098"/>
    </source>
</evidence>
<dbReference type="GO" id="GO:0005783">
    <property type="term" value="C:endoplasmic reticulum"/>
    <property type="evidence" value="ECO:0007669"/>
    <property type="project" value="TreeGrafter"/>
</dbReference>
<keyword evidence="8" id="KW-1133">Transmembrane helix</keyword>
<keyword evidence="8" id="KW-0472">Membrane</keyword>
<feature type="domain" description="AMP-binding enzyme C-terminal" evidence="10">
    <location>
        <begin position="614"/>
        <end position="660"/>
    </location>
</feature>
<evidence type="ECO:0000256" key="1">
    <source>
        <dbReference type="ARBA" id="ARBA00006432"/>
    </source>
</evidence>
<evidence type="ECO:0000256" key="2">
    <source>
        <dbReference type="ARBA" id="ARBA00022598"/>
    </source>
</evidence>
<dbReference type="GO" id="GO:0005886">
    <property type="term" value="C:plasma membrane"/>
    <property type="evidence" value="ECO:0007669"/>
    <property type="project" value="TreeGrafter"/>
</dbReference>
<sequence>MNKHIKHHPGPFRSMKLKEDLNPMLLLLFQLTVGLYGLLTRLPFYLLGWLGSGSRPPSGGPQAQRDHRDKACSVSGEPQGPYRALASTQRLASTMQPGVDTLDKMFEHSVQSFTHRDCLGTRELISEEDERQSNGKVLKKVLGQYVWMSFQQAQKAASELGSGLAALGQQPHSNIAIFCETRAEWMVAAQACFLHSFPVVTLYSTLGVPAILHVLNETQVRHIIISSKLLETKLKAILTQVPSLQHIVVVGSRASSWPDYPQGIRINNMTAVQELGSIYTNKASNAPARGKTRPRPADLAVIMYTSGSTGVPKGVLISHSNLLAGVTGIAERVSGLGEEDTYIGYLPLAHVLELNAELVCLSHGCRIGYSSPLTLADQSSMIKRGSQGDSSVLQPTLIAAVPEIMDRIYKSVMGKVEEMSSLQRTLFVLAYHYKLEQLSLGLATPLCDKLVFRKVRALLGGRTRAVLSGGAPLSAATHRFMNVCLCCPVVQGYGLTETCGGGTLSQLWDYSTGRVGGPLVCSEVKLKDWVEAGYRSTDKPYPRGEILIGGGNVSMGYYKKDSKDQEDFFVDDCGQRWFCTGDVGEVHHDGSLKIIDRKKDLVKLQAGEYVSLGKVEAVLKNCPLVDNICVYGNSEESYVIGFMVPNQKQLLELASKRGVRGSWEELCRHQAVEEMALEVISEAALAGELERFEVPCKLLLSPEPWTPETGLVTDTFKLKRKELRTHYLDDIARMYCRQ</sequence>
<keyword evidence="8" id="KW-0812">Transmembrane</keyword>
<dbReference type="Proteomes" id="UP000694546">
    <property type="component" value="Chromosome 16"/>
</dbReference>
<dbReference type="GO" id="GO:0005811">
    <property type="term" value="C:lipid droplet"/>
    <property type="evidence" value="ECO:0007669"/>
    <property type="project" value="TreeGrafter"/>
</dbReference>
<feature type="transmembrane region" description="Helical" evidence="8">
    <location>
        <begin position="21"/>
        <end position="39"/>
    </location>
</feature>
<gene>
    <name evidence="11" type="primary">acsl3a</name>
</gene>
<dbReference type="EC" id="6.2.1.3" evidence="6"/>
<evidence type="ECO:0000256" key="5">
    <source>
        <dbReference type="ARBA" id="ARBA00024484"/>
    </source>
</evidence>
<dbReference type="PANTHER" id="PTHR43272:SF96">
    <property type="entry name" value="ACYL-COA SYNTHETASE LONG CHAIN FAMILY MEMBER 3A"/>
    <property type="match status" value="1"/>
</dbReference>